<protein>
    <submittedName>
        <fullName evidence="1">Uncharacterized protein</fullName>
    </submittedName>
</protein>
<evidence type="ECO:0000313" key="2">
    <source>
        <dbReference type="Proteomes" id="UP001163603"/>
    </source>
</evidence>
<dbReference type="EMBL" id="CM047748">
    <property type="protein sequence ID" value="KAJ0013626.1"/>
    <property type="molecule type" value="Genomic_DNA"/>
</dbReference>
<dbReference type="Proteomes" id="UP001163603">
    <property type="component" value="Chromosome 13"/>
</dbReference>
<gene>
    <name evidence="1" type="ORF">Pint_20439</name>
</gene>
<evidence type="ECO:0000313" key="1">
    <source>
        <dbReference type="EMBL" id="KAJ0013626.1"/>
    </source>
</evidence>
<proteinExistence type="predicted"/>
<organism evidence="1 2">
    <name type="scientific">Pistacia integerrima</name>
    <dbReference type="NCBI Taxonomy" id="434235"/>
    <lineage>
        <taxon>Eukaryota</taxon>
        <taxon>Viridiplantae</taxon>
        <taxon>Streptophyta</taxon>
        <taxon>Embryophyta</taxon>
        <taxon>Tracheophyta</taxon>
        <taxon>Spermatophyta</taxon>
        <taxon>Magnoliopsida</taxon>
        <taxon>eudicotyledons</taxon>
        <taxon>Gunneridae</taxon>
        <taxon>Pentapetalae</taxon>
        <taxon>rosids</taxon>
        <taxon>malvids</taxon>
        <taxon>Sapindales</taxon>
        <taxon>Anacardiaceae</taxon>
        <taxon>Pistacia</taxon>
    </lineage>
</organism>
<name>A0ACC0XC67_9ROSI</name>
<accession>A0ACC0XC67</accession>
<comment type="caution">
    <text evidence="1">The sequence shown here is derived from an EMBL/GenBank/DDBJ whole genome shotgun (WGS) entry which is preliminary data.</text>
</comment>
<sequence>MEFEMIFSFSHSVLSHITLNMNYTHMQSDSELKWKIDFRYHLASMKFRRMSCNSVHDALSSDDILCDILLRLPPESVFKFIIVSKRWLKCICSYVFRHSYLRRWKVSSRLLGFVVCNSLYLGRRPGGLRRTPSEPALPFLSTCQEGDDLKYSGILKRLGYFIDSSNGLLLCGRHPKTYYVWDPVTKKQHKLPHPRVYFEELCMAFIAEDSPDDSICYKVIRAKCECKLNEVNTVTIETFCSKTTTWYYSILTCTSTLSLCPWTVATVIRGVIHWFAMRGNIAIYDQEQEERHIAVIQLPGSYDFDEQILGESSDGLLQYGISCKSGMEIWVLEKEIDDHTSLYSSNADFKTRWTLRYRLNFKTMWKKNPSVMTAYRTCSKSKETQILSFLSQNSESVYIRSGDNIFLCHLQSREVEVVQYDGRGSSILWDFSKVVPYFKPAWPHSSFL</sequence>
<keyword evidence="2" id="KW-1185">Reference proteome</keyword>
<reference evidence="2" key="1">
    <citation type="journal article" date="2023" name="G3 (Bethesda)">
        <title>Genome assembly and association tests identify interacting loci associated with vigor, precocity, and sex in interspecific pistachio rootstocks.</title>
        <authorList>
            <person name="Palmer W."/>
            <person name="Jacygrad E."/>
            <person name="Sagayaradj S."/>
            <person name="Cavanaugh K."/>
            <person name="Han R."/>
            <person name="Bertier L."/>
            <person name="Beede B."/>
            <person name="Kafkas S."/>
            <person name="Golino D."/>
            <person name="Preece J."/>
            <person name="Michelmore R."/>
        </authorList>
    </citation>
    <scope>NUCLEOTIDE SEQUENCE [LARGE SCALE GENOMIC DNA]</scope>
</reference>